<proteinExistence type="predicted"/>
<dbReference type="GO" id="GO:0008270">
    <property type="term" value="F:zinc ion binding"/>
    <property type="evidence" value="ECO:0007669"/>
    <property type="project" value="UniProtKB-KW"/>
</dbReference>
<accession>A0A968G9D8</accession>
<evidence type="ECO:0000256" key="2">
    <source>
        <dbReference type="ARBA" id="ARBA00022771"/>
    </source>
</evidence>
<dbReference type="RefSeq" id="WP_167699944.1">
    <property type="nucleotide sequence ID" value="NZ_CP118174.1"/>
</dbReference>
<keyword evidence="2" id="KW-0863">Zinc-finger</keyword>
<dbReference type="PROSITE" id="PS51128">
    <property type="entry name" value="ZF_DKSA_2"/>
    <property type="match status" value="1"/>
</dbReference>
<keyword evidence="3" id="KW-0862">Zinc</keyword>
<protein>
    <submittedName>
        <fullName evidence="6">TraR/DksA family transcriptional regulator</fullName>
    </submittedName>
</protein>
<dbReference type="Pfam" id="PF01258">
    <property type="entry name" value="zf-dskA_traR"/>
    <property type="match status" value="1"/>
</dbReference>
<evidence type="ECO:0000256" key="4">
    <source>
        <dbReference type="PROSITE-ProRule" id="PRU00510"/>
    </source>
</evidence>
<dbReference type="Gene3D" id="1.20.120.910">
    <property type="entry name" value="DksA, coiled-coil domain"/>
    <property type="match status" value="1"/>
</dbReference>
<dbReference type="Proteomes" id="UP000711995">
    <property type="component" value="Unassembled WGS sequence"/>
</dbReference>
<keyword evidence="7" id="KW-1185">Reference proteome</keyword>
<gene>
    <name evidence="6" type="ORF">HCT14_02290</name>
</gene>
<dbReference type="EMBL" id="JAATLJ010000001">
    <property type="protein sequence ID" value="NIZ40342.1"/>
    <property type="molecule type" value="Genomic_DNA"/>
</dbReference>
<dbReference type="SUPFAM" id="SSF109635">
    <property type="entry name" value="DnaK suppressor protein DksA, alpha-hairpin domain"/>
    <property type="match status" value="1"/>
</dbReference>
<sequence length="117" mass="13398">MNDFSDRMRRILLEERAKLTGNLLLEHQQFDEMIHQHEIGDSIDEVSTTIDKNLLERLGANIFMSVQRIDVALARMENGTYGVCVKCGKMIDKARLEALPEASMCIDCQKSVTQQQR</sequence>
<keyword evidence="1" id="KW-0479">Metal-binding</keyword>
<evidence type="ECO:0000256" key="1">
    <source>
        <dbReference type="ARBA" id="ARBA00022723"/>
    </source>
</evidence>
<dbReference type="SUPFAM" id="SSF57716">
    <property type="entry name" value="Glucocorticoid receptor-like (DNA-binding domain)"/>
    <property type="match status" value="1"/>
</dbReference>
<evidence type="ECO:0000259" key="5">
    <source>
        <dbReference type="Pfam" id="PF01258"/>
    </source>
</evidence>
<evidence type="ECO:0000313" key="6">
    <source>
        <dbReference type="EMBL" id="NIZ40342.1"/>
    </source>
</evidence>
<dbReference type="PANTHER" id="PTHR33823">
    <property type="entry name" value="RNA POLYMERASE-BINDING TRANSCRIPTION FACTOR DKSA-RELATED"/>
    <property type="match status" value="1"/>
</dbReference>
<dbReference type="PANTHER" id="PTHR33823:SF4">
    <property type="entry name" value="GENERAL STRESS PROTEIN 16O"/>
    <property type="match status" value="1"/>
</dbReference>
<reference evidence="6 7" key="1">
    <citation type="submission" date="2020-03" db="EMBL/GenBank/DDBJ databases">
        <title>Spirochaetal bacteria isolated from arthropods constitute a novel genus Entomospira genus novum within the order Spirochaetales.</title>
        <authorList>
            <person name="Grana-Miraglia L."/>
            <person name="Sikutova S."/>
            <person name="Fingerle V."/>
            <person name="Sing A."/>
            <person name="Castillo-Ramirez S."/>
            <person name="Margos G."/>
            <person name="Rudolf I."/>
        </authorList>
    </citation>
    <scope>NUCLEOTIDE SEQUENCE [LARGE SCALE GENOMIC DNA]</scope>
    <source>
        <strain evidence="6 7">BR193</strain>
    </source>
</reference>
<dbReference type="AlphaFoldDB" id="A0A968G9D8"/>
<comment type="caution">
    <text evidence="6">The sequence shown here is derived from an EMBL/GenBank/DDBJ whole genome shotgun (WGS) entry which is preliminary data.</text>
</comment>
<organism evidence="6 7">
    <name type="scientific">Entomospira entomophila</name>
    <dbReference type="NCBI Taxonomy" id="2719988"/>
    <lineage>
        <taxon>Bacteria</taxon>
        <taxon>Pseudomonadati</taxon>
        <taxon>Spirochaetota</taxon>
        <taxon>Spirochaetia</taxon>
        <taxon>Spirochaetales</taxon>
        <taxon>Spirochaetaceae</taxon>
        <taxon>Entomospira</taxon>
    </lineage>
</organism>
<evidence type="ECO:0000313" key="7">
    <source>
        <dbReference type="Proteomes" id="UP000711995"/>
    </source>
</evidence>
<feature type="zinc finger region" description="dksA C4-type" evidence="4">
    <location>
        <begin position="84"/>
        <end position="108"/>
    </location>
</feature>
<dbReference type="InterPro" id="IPR037187">
    <property type="entry name" value="DnaK_N"/>
</dbReference>
<feature type="domain" description="Zinc finger DksA/TraR C4-type" evidence="5">
    <location>
        <begin position="79"/>
        <end position="112"/>
    </location>
</feature>
<dbReference type="InterPro" id="IPR000962">
    <property type="entry name" value="Znf_DskA_TraR"/>
</dbReference>
<name>A0A968G9D8_9SPIO</name>
<evidence type="ECO:0000256" key="3">
    <source>
        <dbReference type="ARBA" id="ARBA00022833"/>
    </source>
</evidence>